<sequence length="439" mass="50341">MMLGNVRKVAKVVVLGDIGRSPRMQYHALSLANNGLDVKIISYVETDPLPEVLNNPHITVIKLHPFELKWGPVVLKYIAKTLWQSVSLMFTLFLTGRCDYLLGQNPPAIPSLPVFRLYCMVSKAQFVIDWHNYAYSIMAMTLEPDHMLVRMARSTERFFGQSSHFNLCVTYAMKEDLLQNWNINAAVLYDRPPKIFKPLTLLEKHDWYVKMAQNYPMFGASKHEKPNEAFEKTAFTEYVDGVLKPRPDRPGIIFSSTSWTPDEDFTLLMEALQVYETTYSLTKVLPRLICVITGKGPMREYYRQLVDSKKWKNVDVVTPWLDASDYPRMVASADLGVCLHTSSSGLDLPMKVVDMFGAGLPVCAFNFLCLDELVEDGVNGFTFKTGDELAKLVVNWFTGFPDNPEQIALAERMRRELAKFRDSRWEDNWDTRAKKIFEN</sequence>
<keyword evidence="3" id="KW-0328">Glycosyltransferase</keyword>
<dbReference type="GeneID" id="101745560"/>
<evidence type="ECO:0008006" key="11">
    <source>
        <dbReference type="Google" id="ProtNLM"/>
    </source>
</evidence>
<dbReference type="KEGG" id="bmor:101745560"/>
<evidence type="ECO:0000256" key="8">
    <source>
        <dbReference type="ARBA" id="ARBA00023136"/>
    </source>
</evidence>
<evidence type="ECO:0000256" key="3">
    <source>
        <dbReference type="ARBA" id="ARBA00022676"/>
    </source>
</evidence>
<dbReference type="EnsemblMetazoa" id="XM_004924118.4">
    <property type="protein sequence ID" value="XP_004924175.1"/>
    <property type="gene ID" value="LOC101745560"/>
</dbReference>
<accession>A0A8R1WLA2</accession>
<keyword evidence="6" id="KW-0256">Endoplasmic reticulum</keyword>
<dbReference type="RefSeq" id="XP_004924175.1">
    <property type="nucleotide sequence ID" value="XM_004924118.5"/>
</dbReference>
<evidence type="ECO:0000256" key="4">
    <source>
        <dbReference type="ARBA" id="ARBA00022679"/>
    </source>
</evidence>
<dbReference type="PANTHER" id="PTHR13036">
    <property type="entry name" value="BETA1,4 MANNOSYLTRANSFERASE"/>
    <property type="match status" value="1"/>
</dbReference>
<keyword evidence="7" id="KW-1133">Transmembrane helix</keyword>
<keyword evidence="5" id="KW-0812">Transmembrane</keyword>
<reference evidence="9" key="2">
    <citation type="submission" date="2022-06" db="UniProtKB">
        <authorList>
            <consortium name="EnsemblMetazoa"/>
        </authorList>
    </citation>
    <scope>IDENTIFICATION</scope>
    <source>
        <strain evidence="9">p50T (Dazao)</strain>
    </source>
</reference>
<dbReference type="SUPFAM" id="SSF53756">
    <property type="entry name" value="UDP-Glycosyltransferase/glycogen phosphorylase"/>
    <property type="match status" value="1"/>
</dbReference>
<proteinExistence type="predicted"/>
<dbReference type="OrthoDB" id="614844at2759"/>
<dbReference type="InterPro" id="IPR026051">
    <property type="entry name" value="ALG1-like"/>
</dbReference>
<reference evidence="10" key="1">
    <citation type="journal article" date="2008" name="Insect Biochem. Mol. Biol.">
        <title>The genome of a lepidopteran model insect, the silkworm Bombyx mori.</title>
        <authorList>
            <consortium name="International Silkworm Genome Consortium"/>
        </authorList>
    </citation>
    <scope>NUCLEOTIDE SEQUENCE [LARGE SCALE GENOMIC DNA]</scope>
    <source>
        <strain evidence="10">p50T</strain>
    </source>
</reference>
<keyword evidence="4" id="KW-0808">Transferase</keyword>
<dbReference type="Gene3D" id="3.40.50.2000">
    <property type="entry name" value="Glycogen Phosphorylase B"/>
    <property type="match status" value="1"/>
</dbReference>
<evidence type="ECO:0000256" key="6">
    <source>
        <dbReference type="ARBA" id="ARBA00022824"/>
    </source>
</evidence>
<evidence type="ECO:0000256" key="5">
    <source>
        <dbReference type="ARBA" id="ARBA00022692"/>
    </source>
</evidence>
<evidence type="ECO:0000256" key="7">
    <source>
        <dbReference type="ARBA" id="ARBA00022989"/>
    </source>
</evidence>
<comment type="subcellular location">
    <subcellularLocation>
        <location evidence="1">Endoplasmic reticulum membrane</location>
        <topology evidence="1">Single-pass membrane protein</topology>
    </subcellularLocation>
</comment>
<dbReference type="AlphaFoldDB" id="A0A8R1WLA2"/>
<protein>
    <recommendedName>
        <fullName evidence="11">Chitobiosyldiphosphodolichol beta-mannosyltransferase</fullName>
    </recommendedName>
</protein>
<keyword evidence="8" id="KW-0472">Membrane</keyword>
<keyword evidence="10" id="KW-1185">Reference proteome</keyword>
<dbReference type="Pfam" id="PF13692">
    <property type="entry name" value="Glyco_trans_1_4"/>
    <property type="match status" value="1"/>
</dbReference>
<dbReference type="CTD" id="56052"/>
<dbReference type="GO" id="GO:0000030">
    <property type="term" value="F:mannosyltransferase activity"/>
    <property type="evidence" value="ECO:0007669"/>
    <property type="project" value="InterPro"/>
</dbReference>
<evidence type="ECO:0000256" key="1">
    <source>
        <dbReference type="ARBA" id="ARBA00004389"/>
    </source>
</evidence>
<evidence type="ECO:0000256" key="2">
    <source>
        <dbReference type="ARBA" id="ARBA00004922"/>
    </source>
</evidence>
<evidence type="ECO:0000313" key="9">
    <source>
        <dbReference type="EnsemblMetazoa" id="XP_004924175.1"/>
    </source>
</evidence>
<organism evidence="9 10">
    <name type="scientific">Bombyx mori</name>
    <name type="common">Silk moth</name>
    <dbReference type="NCBI Taxonomy" id="7091"/>
    <lineage>
        <taxon>Eukaryota</taxon>
        <taxon>Metazoa</taxon>
        <taxon>Ecdysozoa</taxon>
        <taxon>Arthropoda</taxon>
        <taxon>Hexapoda</taxon>
        <taxon>Insecta</taxon>
        <taxon>Pterygota</taxon>
        <taxon>Neoptera</taxon>
        <taxon>Endopterygota</taxon>
        <taxon>Lepidoptera</taxon>
        <taxon>Glossata</taxon>
        <taxon>Ditrysia</taxon>
        <taxon>Bombycoidea</taxon>
        <taxon>Bombycidae</taxon>
        <taxon>Bombycinae</taxon>
        <taxon>Bombyx</taxon>
    </lineage>
</organism>
<dbReference type="GO" id="GO:0005789">
    <property type="term" value="C:endoplasmic reticulum membrane"/>
    <property type="evidence" value="ECO:0007669"/>
    <property type="project" value="UniProtKB-SubCell"/>
</dbReference>
<name>A0A8R1WLA2_BOMMO</name>
<evidence type="ECO:0000313" key="10">
    <source>
        <dbReference type="Proteomes" id="UP000005204"/>
    </source>
</evidence>
<dbReference type="Proteomes" id="UP000005204">
    <property type="component" value="Unassembled WGS sequence"/>
</dbReference>
<comment type="pathway">
    <text evidence="2">Protein modification; protein glycosylation.</text>
</comment>
<dbReference type="PANTHER" id="PTHR13036:SF0">
    <property type="entry name" value="CHITOBIOSYLDIPHOSPHODOLICHOL BETA-MANNOSYLTRANSFERASE"/>
    <property type="match status" value="1"/>
</dbReference>